<protein>
    <submittedName>
        <fullName evidence="2">KDO2-lipid IV(A) lauroyltransferase</fullName>
        <ecNumber evidence="2">2.3.1.241</ecNumber>
    </submittedName>
</protein>
<reference evidence="2 3" key="1">
    <citation type="submission" date="2022-06" db="EMBL/GenBank/DDBJ databases">
        <title>Sequencing the genomes of 1000 actinobacteria strains.</title>
        <authorList>
            <person name="Klenk H.-P."/>
        </authorList>
    </citation>
    <scope>NUCLEOTIDE SEQUENCE [LARGE SCALE GENOMIC DNA]</scope>
    <source>
        <strain evidence="2 3">DSM 41656</strain>
    </source>
</reference>
<evidence type="ECO:0000313" key="3">
    <source>
        <dbReference type="Proteomes" id="UP001206483"/>
    </source>
</evidence>
<gene>
    <name evidence="2" type="ORF">FHR36_001974</name>
</gene>
<dbReference type="EC" id="2.3.1.241" evidence="2"/>
<feature type="region of interest" description="Disordered" evidence="1">
    <location>
        <begin position="55"/>
        <end position="88"/>
    </location>
</feature>
<feature type="compositionally biased region" description="Low complexity" evidence="1">
    <location>
        <begin position="74"/>
        <end position="84"/>
    </location>
</feature>
<name>A0ABT1IUN1_9ACTN</name>
<sequence length="222" mass="24142">MRQLEANLARVHPDADAARLRELSRAGMRSYLRYWMESFRLPTWSLDRIAAAMRGQGPGAAARGDGGRPRRDPGPAAHGQLGPGRRLDRLGRRLPVTTVAERLKPESLFDRFVAYREGLGMEVLALTGSDISVVGTLAAGCARASWSAWSRPRPVRAGRAGRLSSASRPGCRPGPAAGWPSRTGAALFPVTLWYDGPVMHAEVHPEVRAAHRGRQERAGRTP</sequence>
<dbReference type="Proteomes" id="UP001206483">
    <property type="component" value="Unassembled WGS sequence"/>
</dbReference>
<proteinExistence type="predicted"/>
<feature type="region of interest" description="Disordered" evidence="1">
    <location>
        <begin position="159"/>
        <end position="178"/>
    </location>
</feature>
<dbReference type="GO" id="GO:0008913">
    <property type="term" value="F:Kdo2-lipid IVA acyltransferase activity"/>
    <property type="evidence" value="ECO:0007669"/>
    <property type="project" value="UniProtKB-EC"/>
</dbReference>
<keyword evidence="2" id="KW-0808">Transferase</keyword>
<comment type="caution">
    <text evidence="2">The sequence shown here is derived from an EMBL/GenBank/DDBJ whole genome shotgun (WGS) entry which is preliminary data.</text>
</comment>
<evidence type="ECO:0000313" key="2">
    <source>
        <dbReference type="EMBL" id="MCP2308850.1"/>
    </source>
</evidence>
<accession>A0ABT1IUN1</accession>
<keyword evidence="3" id="KW-1185">Reference proteome</keyword>
<keyword evidence="2" id="KW-0012">Acyltransferase</keyword>
<dbReference type="EMBL" id="JAMZDX010000002">
    <property type="protein sequence ID" value="MCP2308850.1"/>
    <property type="molecule type" value="Genomic_DNA"/>
</dbReference>
<evidence type="ECO:0000256" key="1">
    <source>
        <dbReference type="SAM" id="MobiDB-lite"/>
    </source>
</evidence>
<organism evidence="2 3">
    <name type="scientific">Kitasatospora paracochleata</name>
    <dbReference type="NCBI Taxonomy" id="58354"/>
    <lineage>
        <taxon>Bacteria</taxon>
        <taxon>Bacillati</taxon>
        <taxon>Actinomycetota</taxon>
        <taxon>Actinomycetes</taxon>
        <taxon>Kitasatosporales</taxon>
        <taxon>Streptomycetaceae</taxon>
        <taxon>Kitasatospora</taxon>
    </lineage>
</organism>